<comment type="caution">
    <text evidence="1">The sequence shown here is derived from an EMBL/GenBank/DDBJ whole genome shotgun (WGS) entry which is preliminary data.</text>
</comment>
<proteinExistence type="predicted"/>
<name>A0ACC2JA03_9PEZI</name>
<sequence>MLEQLRLLKQESTADELTEANAAPLFTYPILEHARSLEAPTSTPTFSQYGLLAGDVQSLLDTSSRDPRIFYNVATPSSVFICGSQGSGKSHTLSCILENCLVQSETLGQLPRPLTGIVFHYDDYASDSHVAPCEAAYLASDPGVNSSYSQLNGVTVEALRLDQADLNTKRMLELMAFDRTQPLYAQVIQRILRDMRLDQQIKGGGFKYYDFVRKLEQEQLSPDQKRGLRQRLDTLQSFLIPEQVNPFSHAKKSVPRGTNWAPRAGELIIVDLSCPCITTSMACALFNICLAIFLGQDSSLGRIIALDEAHRYMGETSDCEVLTDSLLAAIRYQRHLGARIVISTQEPTISPKLLDLCSITIVHRFSSPDWLSVLAKHLAGMTQVSKATSLSSNMDIDDDEDSCDGIRGVSVSPDNPISDLFSRIVALRTGEALVFAPNALVSLQTQGNWGQELKTTAKKLAHHVLRVVIRARVTADGGRSIMAS</sequence>
<protein>
    <submittedName>
        <fullName evidence="1">Uncharacterized protein</fullName>
    </submittedName>
</protein>
<evidence type="ECO:0000313" key="1">
    <source>
        <dbReference type="EMBL" id="KAJ8124305.1"/>
    </source>
</evidence>
<accession>A0ACC2JA03</accession>
<evidence type="ECO:0000313" key="2">
    <source>
        <dbReference type="Proteomes" id="UP001153332"/>
    </source>
</evidence>
<dbReference type="Proteomes" id="UP001153332">
    <property type="component" value="Unassembled WGS sequence"/>
</dbReference>
<gene>
    <name evidence="1" type="ORF">O1611_g9336</name>
</gene>
<dbReference type="EMBL" id="JAPUUL010003129">
    <property type="protein sequence ID" value="KAJ8124305.1"/>
    <property type="molecule type" value="Genomic_DNA"/>
</dbReference>
<organism evidence="1 2">
    <name type="scientific">Lasiodiplodia mahajangana</name>
    <dbReference type="NCBI Taxonomy" id="1108764"/>
    <lineage>
        <taxon>Eukaryota</taxon>
        <taxon>Fungi</taxon>
        <taxon>Dikarya</taxon>
        <taxon>Ascomycota</taxon>
        <taxon>Pezizomycotina</taxon>
        <taxon>Dothideomycetes</taxon>
        <taxon>Dothideomycetes incertae sedis</taxon>
        <taxon>Botryosphaeriales</taxon>
        <taxon>Botryosphaeriaceae</taxon>
        <taxon>Lasiodiplodia</taxon>
    </lineage>
</organism>
<reference evidence="1" key="1">
    <citation type="submission" date="2022-12" db="EMBL/GenBank/DDBJ databases">
        <title>Genome Sequence of Lasiodiplodia mahajangana.</title>
        <authorList>
            <person name="Buettner E."/>
        </authorList>
    </citation>
    <scope>NUCLEOTIDE SEQUENCE</scope>
    <source>
        <strain evidence="1">VT137</strain>
    </source>
</reference>
<keyword evidence="2" id="KW-1185">Reference proteome</keyword>